<dbReference type="PANTHER" id="PTHR46537:SF3">
    <property type="entry name" value="E3 UBIQUITIN-PROTEIN LIGASE RING1A"/>
    <property type="match status" value="1"/>
</dbReference>
<dbReference type="Pfam" id="PF13923">
    <property type="entry name" value="zf-C3HC4_2"/>
    <property type="match status" value="1"/>
</dbReference>
<feature type="compositionally biased region" description="Low complexity" evidence="5">
    <location>
        <begin position="146"/>
        <end position="164"/>
    </location>
</feature>
<dbReference type="InterPro" id="IPR017907">
    <property type="entry name" value="Znf_RING_CS"/>
</dbReference>
<keyword evidence="1" id="KW-0479">Metal-binding</keyword>
<evidence type="ECO:0000256" key="4">
    <source>
        <dbReference type="PROSITE-ProRule" id="PRU00175"/>
    </source>
</evidence>
<feature type="domain" description="RING-type" evidence="6">
    <location>
        <begin position="31"/>
        <end position="71"/>
    </location>
</feature>
<dbReference type="CDD" id="cd16531">
    <property type="entry name" value="RING-HC_RING1-like"/>
    <property type="match status" value="1"/>
</dbReference>
<dbReference type="PANTHER" id="PTHR46537">
    <property type="entry name" value="OS11G0578200 PROTEIN"/>
    <property type="match status" value="1"/>
</dbReference>
<keyword evidence="2 4" id="KW-0863">Zinc-finger</keyword>
<evidence type="ECO:0000259" key="6">
    <source>
        <dbReference type="PROSITE" id="PS50089"/>
    </source>
</evidence>
<dbReference type="GO" id="GO:0008270">
    <property type="term" value="F:zinc ion binding"/>
    <property type="evidence" value="ECO:0007669"/>
    <property type="project" value="UniProtKB-KW"/>
</dbReference>
<dbReference type="EMBL" id="HBKR01012322">
    <property type="protein sequence ID" value="CAE2298544.1"/>
    <property type="molecule type" value="Transcribed_RNA"/>
</dbReference>
<evidence type="ECO:0000256" key="1">
    <source>
        <dbReference type="ARBA" id="ARBA00022723"/>
    </source>
</evidence>
<proteinExistence type="predicted"/>
<accession>A0A7S4KLC9</accession>
<dbReference type="InterPro" id="IPR013083">
    <property type="entry name" value="Znf_RING/FYVE/PHD"/>
</dbReference>
<feature type="compositionally biased region" description="Basic and acidic residues" evidence="5">
    <location>
        <begin position="178"/>
        <end position="192"/>
    </location>
</feature>
<name>A0A7S4KLC9_9EUKA</name>
<evidence type="ECO:0000256" key="5">
    <source>
        <dbReference type="SAM" id="MobiDB-lite"/>
    </source>
</evidence>
<dbReference type="Gene3D" id="3.30.40.10">
    <property type="entry name" value="Zinc/RING finger domain, C3HC4 (zinc finger)"/>
    <property type="match status" value="1"/>
</dbReference>
<sequence length="307" mass="34547">MYDDEPGVLKVYEGEDYVRIPMKALNSDFSCPVCLGIIKSAMVVTQCMHRFCEECISNSLRLGNKECPKCRAKCASKRHLRPDHAFDKLLLSVIKDVDKFEDEQLKLVKQVTASAKVTGNSALISEGIIKQSKNRGKRLTKHDIDSAALLPSSSSSSLPPLRATPSEKNKPTKKRERTTRAKSIESTPERVPFEPPPPKKVKKTPKEKKTPDPILDPVPDGGEKGPVCWTYYQHNKVKDSIIVQRPVPNASPLITIYLQRHPESKLPILERPWLTLPKSVQIDVLKNFVHKKHRINSPLTFFSPLSS</sequence>
<keyword evidence="3" id="KW-0862">Zinc</keyword>
<organism evidence="7">
    <name type="scientific">Paramoeba aestuarina</name>
    <dbReference type="NCBI Taxonomy" id="180227"/>
    <lineage>
        <taxon>Eukaryota</taxon>
        <taxon>Amoebozoa</taxon>
        <taxon>Discosea</taxon>
        <taxon>Flabellinia</taxon>
        <taxon>Dactylopodida</taxon>
        <taxon>Paramoebidae</taxon>
        <taxon>Paramoeba</taxon>
    </lineage>
</organism>
<dbReference type="InterPro" id="IPR044592">
    <property type="entry name" value="RING1A/B"/>
</dbReference>
<evidence type="ECO:0000313" key="7">
    <source>
        <dbReference type="EMBL" id="CAE2298544.1"/>
    </source>
</evidence>
<dbReference type="SMART" id="SM00184">
    <property type="entry name" value="RING"/>
    <property type="match status" value="1"/>
</dbReference>
<dbReference type="InterPro" id="IPR001841">
    <property type="entry name" value="Znf_RING"/>
</dbReference>
<dbReference type="PROSITE" id="PS50089">
    <property type="entry name" value="ZF_RING_2"/>
    <property type="match status" value="1"/>
</dbReference>
<evidence type="ECO:0000256" key="3">
    <source>
        <dbReference type="ARBA" id="ARBA00022833"/>
    </source>
</evidence>
<dbReference type="AlphaFoldDB" id="A0A7S4KLC9"/>
<gene>
    <name evidence="7" type="ORF">NAES01612_LOCUS8179</name>
</gene>
<evidence type="ECO:0000256" key="2">
    <source>
        <dbReference type="ARBA" id="ARBA00022771"/>
    </source>
</evidence>
<reference evidence="7" key="1">
    <citation type="submission" date="2021-01" db="EMBL/GenBank/DDBJ databases">
        <authorList>
            <person name="Corre E."/>
            <person name="Pelletier E."/>
            <person name="Niang G."/>
            <person name="Scheremetjew M."/>
            <person name="Finn R."/>
            <person name="Kale V."/>
            <person name="Holt S."/>
            <person name="Cochrane G."/>
            <person name="Meng A."/>
            <person name="Brown T."/>
            <person name="Cohen L."/>
        </authorList>
    </citation>
    <scope>NUCLEOTIDE SEQUENCE</scope>
    <source>
        <strain evidence="7">SoJaBio B1-5/56/2</strain>
    </source>
</reference>
<protein>
    <recommendedName>
        <fullName evidence="6">RING-type domain-containing protein</fullName>
    </recommendedName>
</protein>
<dbReference type="PROSITE" id="PS00518">
    <property type="entry name" value="ZF_RING_1"/>
    <property type="match status" value="1"/>
</dbReference>
<dbReference type="SUPFAM" id="SSF57850">
    <property type="entry name" value="RING/U-box"/>
    <property type="match status" value="1"/>
</dbReference>
<feature type="region of interest" description="Disordered" evidence="5">
    <location>
        <begin position="145"/>
        <end position="220"/>
    </location>
</feature>